<dbReference type="EMBL" id="JACHHN010000009">
    <property type="protein sequence ID" value="MBB5193175.1"/>
    <property type="molecule type" value="Genomic_DNA"/>
</dbReference>
<comment type="caution">
    <text evidence="4">The sequence shown here is derived from an EMBL/GenBank/DDBJ whole genome shotgun (WGS) entry which is preliminary data.</text>
</comment>
<evidence type="ECO:0000313" key="5">
    <source>
        <dbReference type="Proteomes" id="UP000543030"/>
    </source>
</evidence>
<dbReference type="GO" id="GO:0043683">
    <property type="term" value="P:type IV pilus assembly"/>
    <property type="evidence" value="ECO:0007669"/>
    <property type="project" value="TreeGrafter"/>
</dbReference>
<keyword evidence="3" id="KW-0472">Membrane</keyword>
<evidence type="ECO:0000256" key="2">
    <source>
        <dbReference type="SAM" id="MobiDB-lite"/>
    </source>
</evidence>
<dbReference type="Pfam" id="PF05137">
    <property type="entry name" value="PilN"/>
    <property type="match status" value="1"/>
</dbReference>
<gene>
    <name evidence="4" type="ORF">HNQ50_003929</name>
</gene>
<dbReference type="PANTHER" id="PTHR40278">
    <property type="entry name" value="DNA UTILIZATION PROTEIN HOFN"/>
    <property type="match status" value="1"/>
</dbReference>
<dbReference type="InterPro" id="IPR052534">
    <property type="entry name" value="Extracell_DNA_Util/SecSys_Comp"/>
</dbReference>
<dbReference type="InterPro" id="IPR007813">
    <property type="entry name" value="PilN"/>
</dbReference>
<feature type="transmembrane region" description="Helical" evidence="3">
    <location>
        <begin position="21"/>
        <end position="43"/>
    </location>
</feature>
<dbReference type="PANTHER" id="PTHR40278:SF2">
    <property type="entry name" value="TYPE IV PILUS INNER MEMBRANE COMPONENT PILN"/>
    <property type="match status" value="1"/>
</dbReference>
<evidence type="ECO:0000256" key="1">
    <source>
        <dbReference type="SAM" id="Coils"/>
    </source>
</evidence>
<sequence>MIRINLLPHREEARKARHNRYLAMLGVAFAAAAAIVALVYFYYQARIDTQIERNQFLTQENAKLDQQIAEIDKLKQEKQQLLDRKKVVERLQSNRSEDVKVLDQLTRQTPEGIYLKNVKQTDMVLNLNGYAQSNARVSTYMRNLADSPVFEQPTLIEVKSAQVGNQRLSEFTLVVHIARPKDDASGPAAARNAASAPGGAK</sequence>
<keyword evidence="1" id="KW-0175">Coiled coil</keyword>
<keyword evidence="3" id="KW-1133">Transmembrane helix</keyword>
<dbReference type="RefSeq" id="WP_184102818.1">
    <property type="nucleotide sequence ID" value="NZ_JACHHN010000009.1"/>
</dbReference>
<feature type="compositionally biased region" description="Low complexity" evidence="2">
    <location>
        <begin position="185"/>
        <end position="201"/>
    </location>
</feature>
<dbReference type="AlphaFoldDB" id="A0A840RIN6"/>
<dbReference type="Proteomes" id="UP000543030">
    <property type="component" value="Unassembled WGS sequence"/>
</dbReference>
<evidence type="ECO:0000313" key="4">
    <source>
        <dbReference type="EMBL" id="MBB5193175.1"/>
    </source>
</evidence>
<proteinExistence type="predicted"/>
<feature type="coiled-coil region" evidence="1">
    <location>
        <begin position="47"/>
        <end position="108"/>
    </location>
</feature>
<evidence type="ECO:0000256" key="3">
    <source>
        <dbReference type="SAM" id="Phobius"/>
    </source>
</evidence>
<reference evidence="4 5" key="1">
    <citation type="submission" date="2020-08" db="EMBL/GenBank/DDBJ databases">
        <title>Genomic Encyclopedia of Type Strains, Phase IV (KMG-IV): sequencing the most valuable type-strain genomes for metagenomic binning, comparative biology and taxonomic classification.</title>
        <authorList>
            <person name="Goeker M."/>
        </authorList>
    </citation>
    <scope>NUCLEOTIDE SEQUENCE [LARGE SCALE GENOMIC DNA]</scope>
    <source>
        <strain evidence="4 5">DSM 18233</strain>
    </source>
</reference>
<keyword evidence="5" id="KW-1185">Reference proteome</keyword>
<keyword evidence="3" id="KW-0812">Transmembrane</keyword>
<protein>
    <submittedName>
        <fullName evidence="4">Type IV pilus assembly protein PilN</fullName>
    </submittedName>
</protein>
<accession>A0A840RIN6</accession>
<dbReference type="GO" id="GO:0043107">
    <property type="term" value="P:type IV pilus-dependent motility"/>
    <property type="evidence" value="ECO:0007669"/>
    <property type="project" value="TreeGrafter"/>
</dbReference>
<organism evidence="4 5">
    <name type="scientific">Silvimonas terrae</name>
    <dbReference type="NCBI Taxonomy" id="300266"/>
    <lineage>
        <taxon>Bacteria</taxon>
        <taxon>Pseudomonadati</taxon>
        <taxon>Pseudomonadota</taxon>
        <taxon>Betaproteobacteria</taxon>
        <taxon>Neisseriales</taxon>
        <taxon>Chitinibacteraceae</taxon>
        <taxon>Silvimonas</taxon>
    </lineage>
</organism>
<name>A0A840RIN6_9NEIS</name>
<feature type="region of interest" description="Disordered" evidence="2">
    <location>
        <begin position="182"/>
        <end position="201"/>
    </location>
</feature>